<dbReference type="AlphaFoldDB" id="A0A7U7GBJ5"/>
<name>A0A7U7GBJ5_9GAMM</name>
<keyword evidence="2" id="KW-1185">Reference proteome</keyword>
<evidence type="ECO:0000313" key="1">
    <source>
        <dbReference type="EMBL" id="CDH45310.1"/>
    </source>
</evidence>
<accession>A0A7U7GBJ5</accession>
<protein>
    <submittedName>
        <fullName evidence="1">Uncharacterized protein</fullName>
    </submittedName>
</protein>
<dbReference type="EMBL" id="CBTK010000136">
    <property type="protein sequence ID" value="CDH45310.1"/>
    <property type="molecule type" value="Genomic_DNA"/>
</dbReference>
<organism evidence="1 2">
    <name type="scientific">Candidatus Contendobacter odensis Run_B_J11</name>
    <dbReference type="NCBI Taxonomy" id="1400861"/>
    <lineage>
        <taxon>Bacteria</taxon>
        <taxon>Pseudomonadati</taxon>
        <taxon>Pseudomonadota</taxon>
        <taxon>Gammaproteobacteria</taxon>
        <taxon>Candidatus Competibacteraceae</taxon>
        <taxon>Candidatus Contendibacter</taxon>
    </lineage>
</organism>
<sequence>MMGVPRFVHLLPLPLPLRILPMTHSAYPAPPRPTIDDLDPESATTDRLIAMVHSHRTGEDYPTPEQLLVNLPVVLRALCDHPLSGEATALDAAYRLASIIDAVEGCQEPPDPSQRMH</sequence>
<evidence type="ECO:0000313" key="2">
    <source>
        <dbReference type="Proteomes" id="UP000019184"/>
    </source>
</evidence>
<comment type="caution">
    <text evidence="1">The sequence shown here is derived from an EMBL/GenBank/DDBJ whole genome shotgun (WGS) entry which is preliminary data.</text>
</comment>
<dbReference type="Proteomes" id="UP000019184">
    <property type="component" value="Unassembled WGS sequence"/>
</dbReference>
<reference evidence="1 2" key="1">
    <citation type="journal article" date="2014" name="ISME J.">
        <title>Candidatus Competibacter-lineage genomes retrieved from metagenomes reveal functional metabolic diversity.</title>
        <authorList>
            <person name="McIlroy S.J."/>
            <person name="Albertsen M."/>
            <person name="Andresen E.K."/>
            <person name="Saunders A.M."/>
            <person name="Kristiansen R."/>
            <person name="Stokholm-Bjerregaard M."/>
            <person name="Nielsen K.L."/>
            <person name="Nielsen P.H."/>
        </authorList>
    </citation>
    <scope>NUCLEOTIDE SEQUENCE [LARGE SCALE GENOMIC DNA]</scope>
    <source>
        <strain evidence="1 2">Run_B_J11</strain>
    </source>
</reference>
<gene>
    <name evidence="1" type="ORF">BN874_2200004</name>
</gene>
<proteinExistence type="predicted"/>